<feature type="transmembrane region" description="Helical" evidence="2">
    <location>
        <begin position="12"/>
        <end position="33"/>
    </location>
</feature>
<dbReference type="AlphaFoldDB" id="A0A5M9JHU0"/>
<dbReference type="VEuPathDB" id="FungiDB:MFRU_007g03810"/>
<name>A0A5M9JHU0_MONFR</name>
<dbReference type="SUPFAM" id="SSF51430">
    <property type="entry name" value="NAD(P)-linked oxidoreductase"/>
    <property type="match status" value="1"/>
</dbReference>
<feature type="transmembrane region" description="Helical" evidence="2">
    <location>
        <begin position="125"/>
        <end position="146"/>
    </location>
</feature>
<keyword evidence="2" id="KW-0812">Transmembrane</keyword>
<evidence type="ECO:0000256" key="1">
    <source>
        <dbReference type="ARBA" id="ARBA00023002"/>
    </source>
</evidence>
<sequence>MDVFYAYTYGTAGWLALQAAPLIISPTIIITILSPEVREATPLEEYFSRSLGMTLLTLGIMVVLLTGSVPLTSSISDTTTAAVTSSENDPKAPYAVPVLTISTIYHGLIAFYCYARYTTLGTFSFALGSLGSTTFFAIGGWCILFGTTSGRISRKTGADKRTSGWPFANQQSASAKKRAIRKGLIAKYSHGSRLSTGKQDILSLGNYSVSTPLSNLKSQISNSKPQHHSKPATQSDNMVQLLGKDIGTTGYGMMGLSWRPKPQPLEETLVTLKAALESGCNFWNGGQFYGTPEYNSLTICEAYFTKYPEDAEKVVLSVKGGIDLERFVPDGSPEGVRKSVDTCLKLLGGKKKLDIFECARVDRSTPIETTMKVLEEEYVKTGKIGGISLSECSAETVQRAAKVTKIVACEVELSLTTTDIFQNGVAKACAEHDILVVAYSPLGRGLLTGAIQKPEDIPEGDHRADYPRFQKEHFENNKKLLDAVTRLGKEKNSTLAQIAINWIKAISKKNGNPEIIPIPGATKVDRILENTKEVSLSDNDLAEIDSILKQFPISGHRYAEYLQKGLEG</sequence>
<feature type="transmembrane region" description="Helical" evidence="2">
    <location>
        <begin position="53"/>
        <end position="72"/>
    </location>
</feature>
<evidence type="ECO:0000313" key="4">
    <source>
        <dbReference type="EMBL" id="KAA8567362.1"/>
    </source>
</evidence>
<dbReference type="InterPro" id="IPR036812">
    <property type="entry name" value="NAD(P)_OxRdtase_dom_sf"/>
</dbReference>
<evidence type="ECO:0000313" key="5">
    <source>
        <dbReference type="Proteomes" id="UP000322873"/>
    </source>
</evidence>
<keyword evidence="2" id="KW-0472">Membrane</keyword>
<dbReference type="Proteomes" id="UP000322873">
    <property type="component" value="Unassembled WGS sequence"/>
</dbReference>
<comment type="caution">
    <text evidence="4">The sequence shown here is derived from an EMBL/GenBank/DDBJ whole genome shotgun (WGS) entry which is preliminary data.</text>
</comment>
<dbReference type="InterPro" id="IPR023210">
    <property type="entry name" value="NADP_OxRdtase_dom"/>
</dbReference>
<dbReference type="VEuPathDB" id="FungiDB:MFRU_007g03800"/>
<dbReference type="EMBL" id="VICG01000011">
    <property type="protein sequence ID" value="KAA8567362.1"/>
    <property type="molecule type" value="Genomic_DNA"/>
</dbReference>
<dbReference type="Pfam" id="PF00248">
    <property type="entry name" value="Aldo_ket_red"/>
    <property type="match status" value="1"/>
</dbReference>
<evidence type="ECO:0000259" key="3">
    <source>
        <dbReference type="Pfam" id="PF00248"/>
    </source>
</evidence>
<keyword evidence="5" id="KW-1185">Reference proteome</keyword>
<keyword evidence="1" id="KW-0560">Oxidoreductase</keyword>
<organism evidence="4 5">
    <name type="scientific">Monilinia fructicola</name>
    <name type="common">Brown rot fungus</name>
    <name type="synonym">Ciboria fructicola</name>
    <dbReference type="NCBI Taxonomy" id="38448"/>
    <lineage>
        <taxon>Eukaryota</taxon>
        <taxon>Fungi</taxon>
        <taxon>Dikarya</taxon>
        <taxon>Ascomycota</taxon>
        <taxon>Pezizomycotina</taxon>
        <taxon>Leotiomycetes</taxon>
        <taxon>Helotiales</taxon>
        <taxon>Sclerotiniaceae</taxon>
        <taxon>Monilinia</taxon>
    </lineage>
</organism>
<dbReference type="Gene3D" id="3.20.20.100">
    <property type="entry name" value="NADP-dependent oxidoreductase domain"/>
    <property type="match status" value="1"/>
</dbReference>
<evidence type="ECO:0000256" key="2">
    <source>
        <dbReference type="SAM" id="Phobius"/>
    </source>
</evidence>
<feature type="transmembrane region" description="Helical" evidence="2">
    <location>
        <begin position="92"/>
        <end position="113"/>
    </location>
</feature>
<dbReference type="CDD" id="cd19077">
    <property type="entry name" value="AKR_AKR8A1-2"/>
    <property type="match status" value="1"/>
</dbReference>
<protein>
    <recommendedName>
        <fullName evidence="3">NADP-dependent oxidoreductase domain-containing protein</fullName>
    </recommendedName>
</protein>
<proteinExistence type="predicted"/>
<dbReference type="PANTHER" id="PTHR39605:SF1">
    <property type="entry name" value="MAJOR FACILITATOR SUPERFAMILY (MFS) PROFILE DOMAIN-CONTAINING PROTEIN"/>
    <property type="match status" value="1"/>
</dbReference>
<reference evidence="4 5" key="1">
    <citation type="submission" date="2019-06" db="EMBL/GenBank/DDBJ databases">
        <title>Genome Sequence of the Brown Rot Fungal Pathogen Monilinia fructicola.</title>
        <authorList>
            <person name="De Miccolis Angelini R.M."/>
            <person name="Landi L."/>
            <person name="Abate D."/>
            <person name="Pollastro S."/>
            <person name="Romanazzi G."/>
            <person name="Faretra F."/>
        </authorList>
    </citation>
    <scope>NUCLEOTIDE SEQUENCE [LARGE SCALE GENOMIC DNA]</scope>
    <source>
        <strain evidence="4 5">Mfrc123</strain>
    </source>
</reference>
<keyword evidence="2" id="KW-1133">Transmembrane helix</keyword>
<accession>A0A5M9JHU0</accession>
<dbReference type="PANTHER" id="PTHR39605">
    <property type="entry name" value="MAJOR FACILITATOR SUPERFAMILY (MFS) PROFILE DOMAIN-CONTAINING PROTEIN"/>
    <property type="match status" value="1"/>
</dbReference>
<feature type="domain" description="NADP-dependent oxidoreductase" evidence="3">
    <location>
        <begin position="250"/>
        <end position="548"/>
    </location>
</feature>
<gene>
    <name evidence="4" type="ORF">EYC84_010388</name>
</gene>
<dbReference type="GO" id="GO:0016491">
    <property type="term" value="F:oxidoreductase activity"/>
    <property type="evidence" value="ECO:0007669"/>
    <property type="project" value="UniProtKB-KW"/>
</dbReference>